<proteinExistence type="predicted"/>
<evidence type="ECO:0000313" key="2">
    <source>
        <dbReference type="Proteomes" id="UP001157502"/>
    </source>
</evidence>
<gene>
    <name evidence="1" type="ORF">DPEC_G00174080</name>
</gene>
<protein>
    <submittedName>
        <fullName evidence="1">Uncharacterized protein</fullName>
    </submittedName>
</protein>
<sequence length="976" mass="110510">MNDKVGSKTVLSYLYVCPSNKRKIMVLTDPEFERSVLISSDEGANYQKYRLSFYILSLLFHPTQEDWALAYSHDQKLYVSLDFGRKWQLVHEHVNRFYWSITGLDKESDLVHMEAHIPDGRVQYVTCRAISCTESNRNYPFPGYIDISSLVVQDDYVFIQVTTAGRASYYVSYKREAFLQIKLPKYSLPKDLHIVSTDEQQVFAAVQEWNQNDTYNLYLSDTRGIFFTLAMENVKTTRGLGGNQMLDLYEVAGIKGMLIANKRLDNQVKTYITYNKGRDWRLLQAPGSDLAGNDIHCILPFCSLHLQLQTSENPYLSGSISTKVSAPGIIVGTGNIGSELSYNNVGMFVSSDAGNNWRQIFEEEHNIWFLDKGGALVAVKQPTIPTRHLQISFDEGRQWTRHSFSMVPLFVDGMLVEAGTDNQIMTFFGHFSHRSEWQLIKIDYKSIFNRKCTEGDHQTWHLHNKGEPCVMGQKQIYMKRRPGNYCMLGKDYVKVLSAESCICRGHDFECDYGYERRADGNCLPAFWYNPAVMSRNCSQGQNYLNSTGYRKVVSNNCTNGVKEMYTPRKQLCPNRAPKGLSLSTREGKLTANLGTNVTFLIHLDEGDSMRTNIQLDFGDGTAVSYSNLSWIEEGIRHMYRTAGIFRVSALAENTLGSDSAALHLHVTCPVENVQLLAPFVAIKNKEVNLTAVVWPNHSRTVTYFWWLGNSTEPVISIDGSISYTFTREGMNAVTVQVSSANTILQDTKTIAVQEFFKSLLLSFSPNLDEYNPDIPEWRQDVGRVIKKALLQVSEFPEDQLLVAVFPGVPTAAELFLLPHKNQSEDRKKSEEELEQISEILASALNQNLVDFELKPGARVIVYATQLTLAPLVDSVPRHGGSAMLMLLSVVFLGLAVFLIYKFKRKIPWINIYAEVNQEKEQEMIGSVSQSDSTPKITLSEFPTPKELMEKELDSRVKRGIGNACEITREIPNCTSV</sequence>
<accession>A0ACC2GDS1</accession>
<organism evidence="1 2">
    <name type="scientific">Dallia pectoralis</name>
    <name type="common">Alaska blackfish</name>
    <dbReference type="NCBI Taxonomy" id="75939"/>
    <lineage>
        <taxon>Eukaryota</taxon>
        <taxon>Metazoa</taxon>
        <taxon>Chordata</taxon>
        <taxon>Craniata</taxon>
        <taxon>Vertebrata</taxon>
        <taxon>Euteleostomi</taxon>
        <taxon>Actinopterygii</taxon>
        <taxon>Neopterygii</taxon>
        <taxon>Teleostei</taxon>
        <taxon>Protacanthopterygii</taxon>
        <taxon>Esociformes</taxon>
        <taxon>Umbridae</taxon>
        <taxon>Dallia</taxon>
    </lineage>
</organism>
<evidence type="ECO:0000313" key="1">
    <source>
        <dbReference type="EMBL" id="KAJ8001888.1"/>
    </source>
</evidence>
<keyword evidence="2" id="KW-1185">Reference proteome</keyword>
<dbReference type="EMBL" id="CM055741">
    <property type="protein sequence ID" value="KAJ8001888.1"/>
    <property type="molecule type" value="Genomic_DNA"/>
</dbReference>
<dbReference type="Proteomes" id="UP001157502">
    <property type="component" value="Chromosome 14"/>
</dbReference>
<comment type="caution">
    <text evidence="1">The sequence shown here is derived from an EMBL/GenBank/DDBJ whole genome shotgun (WGS) entry which is preliminary data.</text>
</comment>
<reference evidence="1" key="1">
    <citation type="submission" date="2021-05" db="EMBL/GenBank/DDBJ databases">
        <authorList>
            <person name="Pan Q."/>
            <person name="Jouanno E."/>
            <person name="Zahm M."/>
            <person name="Klopp C."/>
            <person name="Cabau C."/>
            <person name="Louis A."/>
            <person name="Berthelot C."/>
            <person name="Parey E."/>
            <person name="Roest Crollius H."/>
            <person name="Montfort J."/>
            <person name="Robinson-Rechavi M."/>
            <person name="Bouchez O."/>
            <person name="Lampietro C."/>
            <person name="Lopez Roques C."/>
            <person name="Donnadieu C."/>
            <person name="Postlethwait J."/>
            <person name="Bobe J."/>
            <person name="Dillon D."/>
            <person name="Chandos A."/>
            <person name="von Hippel F."/>
            <person name="Guiguen Y."/>
        </authorList>
    </citation>
    <scope>NUCLEOTIDE SEQUENCE</scope>
    <source>
        <strain evidence="1">YG-Jan2019</strain>
    </source>
</reference>
<name>A0ACC2GDS1_DALPE</name>